<keyword evidence="1" id="KW-0812">Transmembrane</keyword>
<keyword evidence="1" id="KW-0472">Membrane</keyword>
<feature type="transmembrane region" description="Helical" evidence="1">
    <location>
        <begin position="74"/>
        <end position="93"/>
    </location>
</feature>
<feature type="transmembrane region" description="Helical" evidence="1">
    <location>
        <begin position="16"/>
        <end position="38"/>
    </location>
</feature>
<comment type="caution">
    <text evidence="2">The sequence shown here is derived from an EMBL/GenBank/DDBJ whole genome shotgun (WGS) entry which is preliminary data.</text>
</comment>
<dbReference type="Proteomes" id="UP000602395">
    <property type="component" value="Unassembled WGS sequence"/>
</dbReference>
<dbReference type="EMBL" id="JACWMS010000002">
    <property type="protein sequence ID" value="MBD1319547.1"/>
    <property type="molecule type" value="Genomic_DNA"/>
</dbReference>
<proteinExistence type="predicted"/>
<reference evidence="2 3" key="1">
    <citation type="submission" date="2020-09" db="EMBL/GenBank/DDBJ databases">
        <title>Novel species in genus Gordonia.</title>
        <authorList>
            <person name="Zhang G."/>
        </authorList>
    </citation>
    <scope>NUCLEOTIDE SEQUENCE [LARGE SCALE GENOMIC DNA]</scope>
    <source>
        <strain evidence="2 3">ON-33</strain>
    </source>
</reference>
<evidence type="ECO:0000256" key="1">
    <source>
        <dbReference type="SAM" id="Phobius"/>
    </source>
</evidence>
<evidence type="ECO:0000313" key="2">
    <source>
        <dbReference type="EMBL" id="MBD1319547.1"/>
    </source>
</evidence>
<organism evidence="2 3">
    <name type="scientific">Gordonia hankookensis</name>
    <dbReference type="NCBI Taxonomy" id="589403"/>
    <lineage>
        <taxon>Bacteria</taxon>
        <taxon>Bacillati</taxon>
        <taxon>Actinomycetota</taxon>
        <taxon>Actinomycetes</taxon>
        <taxon>Mycobacteriales</taxon>
        <taxon>Gordoniaceae</taxon>
        <taxon>Gordonia</taxon>
    </lineage>
</organism>
<keyword evidence="1" id="KW-1133">Transmembrane helix</keyword>
<evidence type="ECO:0000313" key="3">
    <source>
        <dbReference type="Proteomes" id="UP000602395"/>
    </source>
</evidence>
<feature type="transmembrane region" description="Helical" evidence="1">
    <location>
        <begin position="141"/>
        <end position="162"/>
    </location>
</feature>
<feature type="transmembrane region" description="Helical" evidence="1">
    <location>
        <begin position="100"/>
        <end position="121"/>
    </location>
</feature>
<name>A0ABR7WCI4_9ACTN</name>
<keyword evidence="3" id="KW-1185">Reference proteome</keyword>
<dbReference type="RefSeq" id="WP_190266460.1">
    <property type="nucleotide sequence ID" value="NZ_BAABAD010000005.1"/>
</dbReference>
<sequence length="191" mass="19682">MTDGVDRSRPDHVRRWTWPAGVLGGLLLVAFSLVPWGVSDQGVKPSVTGLGRVSVPGAAPEDVAFLEDLTRRPGLITVAVGVVIAIAAALAWWRSALRWPAVVVVGIASVVSLVVAVVTLSDPGKHLFESRVTDAIDADTPIISVGYGLVGVLVVSVVLLGLMMSTAIIGRDTVADSATGPDVASPADESS</sequence>
<protein>
    <submittedName>
        <fullName evidence="2">Uncharacterized protein</fullName>
    </submittedName>
</protein>
<accession>A0ABR7WCI4</accession>
<gene>
    <name evidence="2" type="ORF">IDF66_08100</name>
</gene>